<dbReference type="InterPro" id="IPR008040">
    <property type="entry name" value="Hydant_A_N"/>
</dbReference>
<reference evidence="3 4" key="1">
    <citation type="submission" date="2021-03" db="EMBL/GenBank/DDBJ databases">
        <title>Sneathiella sp. CAU 1612 isolated from Kang Won-do.</title>
        <authorList>
            <person name="Kim W."/>
        </authorList>
    </citation>
    <scope>NUCLEOTIDE SEQUENCE [LARGE SCALE GENOMIC DNA]</scope>
    <source>
        <strain evidence="3 4">CAU 1612</strain>
    </source>
</reference>
<organism evidence="3 4">
    <name type="scientific">Sneathiella sedimenti</name>
    <dbReference type="NCBI Taxonomy" id="2816034"/>
    <lineage>
        <taxon>Bacteria</taxon>
        <taxon>Pseudomonadati</taxon>
        <taxon>Pseudomonadota</taxon>
        <taxon>Alphaproteobacteria</taxon>
        <taxon>Sneathiellales</taxon>
        <taxon>Sneathiellaceae</taxon>
        <taxon>Sneathiella</taxon>
    </lineage>
</organism>
<dbReference type="RefSeq" id="WP_207046592.1">
    <property type="nucleotide sequence ID" value="NZ_JAFLNC010000004.1"/>
</dbReference>
<gene>
    <name evidence="3" type="ORF">J0X12_13360</name>
</gene>
<dbReference type="PANTHER" id="PTHR11365:SF10">
    <property type="entry name" value="HYDANTOINASE_OXOPROLINASE"/>
    <property type="match status" value="1"/>
</dbReference>
<dbReference type="SUPFAM" id="SSF53067">
    <property type="entry name" value="Actin-like ATPase domain"/>
    <property type="match status" value="2"/>
</dbReference>
<comment type="caution">
    <text evidence="3">The sequence shown here is derived from an EMBL/GenBank/DDBJ whole genome shotgun (WGS) entry which is preliminary data.</text>
</comment>
<evidence type="ECO:0000313" key="3">
    <source>
        <dbReference type="EMBL" id="MBO0334609.1"/>
    </source>
</evidence>
<dbReference type="InterPro" id="IPR045079">
    <property type="entry name" value="Oxoprolinase-like"/>
</dbReference>
<evidence type="ECO:0000259" key="1">
    <source>
        <dbReference type="Pfam" id="PF01968"/>
    </source>
</evidence>
<evidence type="ECO:0000259" key="2">
    <source>
        <dbReference type="Pfam" id="PF05378"/>
    </source>
</evidence>
<dbReference type="EMBL" id="JAFLNC010000004">
    <property type="protein sequence ID" value="MBO0334609.1"/>
    <property type="molecule type" value="Genomic_DNA"/>
</dbReference>
<feature type="domain" description="Hydantoinase A/oxoprolinase" evidence="1">
    <location>
        <begin position="192"/>
        <end position="359"/>
    </location>
</feature>
<protein>
    <submittedName>
        <fullName evidence="3">Hydantoinase/oxoprolinase family protein</fullName>
    </submittedName>
</protein>
<dbReference type="Pfam" id="PF05378">
    <property type="entry name" value="Hydant_A_N"/>
    <property type="match status" value="1"/>
</dbReference>
<dbReference type="PANTHER" id="PTHR11365">
    <property type="entry name" value="5-OXOPROLINASE RELATED"/>
    <property type="match status" value="1"/>
</dbReference>
<dbReference type="InterPro" id="IPR043129">
    <property type="entry name" value="ATPase_NBD"/>
</dbReference>
<sequence>MQRIGIDVGGTNTDAVLVDQDKVVGAVKTPTTRDVTGGVRKALEDLIALVGPEAKNASSVTVGTTHFLNAVVERRRLNKVAAVRISLPASASLPPFVDWPEDVAAIANGGHYMVRGGHEYDGREIVPLDEEELARVGREIREAGITSVGISAVFSPLNAEFEERAREIIEIECPGVRITCSHSLGRLGLLERENATLLNAALLDLAEEATSAFQEALEQLGITAPLYIALNDGTVTNAEMTRKFPVYCFASGATNSMRGAAFLSKIENAIVCDVGGTTTDIGSLVNGFPREANSTVTVGGVRTLFRMPDLISIGIGGGTRVHDDPLDVGPDSVGFRLTEDARVFGGAQMTLTDAAVSKGLMEAGDASKIADLEAGYVDDILAIVHERIASNVDRIKTEATEVPLIAVGGGAPLIPTEIPGISRVHHVENYAVANAVGAAIAQISGEADQVFQGLSRDEALAEALKIAEEKAISSGAAADTLKTIEMEDLPIAYLPGHAIRARVRVIGDIAALSES</sequence>
<evidence type="ECO:0000313" key="4">
    <source>
        <dbReference type="Proteomes" id="UP000664761"/>
    </source>
</evidence>
<feature type="domain" description="Hydantoinase/oxoprolinase N-terminal" evidence="2">
    <location>
        <begin position="3"/>
        <end position="171"/>
    </location>
</feature>
<dbReference type="Proteomes" id="UP000664761">
    <property type="component" value="Unassembled WGS sequence"/>
</dbReference>
<dbReference type="InterPro" id="IPR002821">
    <property type="entry name" value="Hydantoinase_A"/>
</dbReference>
<dbReference type="Pfam" id="PF01968">
    <property type="entry name" value="Hydantoinase_A"/>
    <property type="match status" value="1"/>
</dbReference>
<dbReference type="Gene3D" id="3.30.420.40">
    <property type="match status" value="1"/>
</dbReference>
<keyword evidence="4" id="KW-1185">Reference proteome</keyword>
<proteinExistence type="predicted"/>
<name>A0ABS3F7W7_9PROT</name>
<accession>A0ABS3F7W7</accession>